<keyword evidence="5" id="KW-0479">Metal-binding</keyword>
<keyword evidence="11" id="KW-1185">Reference proteome</keyword>
<comment type="catalytic activity">
    <reaction evidence="1">
        <text>a ribonucleoside 5'-phosphate + H2O = a ribonucleoside + phosphate</text>
        <dbReference type="Rhea" id="RHEA:12484"/>
        <dbReference type="ChEBI" id="CHEBI:15377"/>
        <dbReference type="ChEBI" id="CHEBI:18254"/>
        <dbReference type="ChEBI" id="CHEBI:43474"/>
        <dbReference type="ChEBI" id="CHEBI:58043"/>
        <dbReference type="EC" id="3.1.3.5"/>
    </reaction>
</comment>
<comment type="similarity">
    <text evidence="2">Belongs to the SurE nucleotidase family.</text>
</comment>
<dbReference type="Pfam" id="PF01975">
    <property type="entry name" value="SurE"/>
    <property type="match status" value="1"/>
</dbReference>
<dbReference type="GO" id="GO:0008253">
    <property type="term" value="F:5'-nucleotidase activity"/>
    <property type="evidence" value="ECO:0007669"/>
    <property type="project" value="UniProtKB-EC"/>
</dbReference>
<dbReference type="STRING" id="587909.SAMN05421810_10679"/>
<keyword evidence="6" id="KW-0547">Nucleotide-binding</keyword>
<dbReference type="GO" id="GO:0046872">
    <property type="term" value="F:metal ion binding"/>
    <property type="evidence" value="ECO:0007669"/>
    <property type="project" value="UniProtKB-KW"/>
</dbReference>
<evidence type="ECO:0000313" key="11">
    <source>
        <dbReference type="Proteomes" id="UP000198727"/>
    </source>
</evidence>
<evidence type="ECO:0000256" key="8">
    <source>
        <dbReference type="SAM" id="MobiDB-lite"/>
    </source>
</evidence>
<evidence type="ECO:0000256" key="4">
    <source>
        <dbReference type="ARBA" id="ARBA00022490"/>
    </source>
</evidence>
<evidence type="ECO:0000256" key="1">
    <source>
        <dbReference type="ARBA" id="ARBA00000815"/>
    </source>
</evidence>
<evidence type="ECO:0000259" key="9">
    <source>
        <dbReference type="Pfam" id="PF01975"/>
    </source>
</evidence>
<dbReference type="RefSeq" id="WP_243859310.1">
    <property type="nucleotide sequence ID" value="NZ_FOWW01000006.1"/>
</dbReference>
<evidence type="ECO:0000256" key="3">
    <source>
        <dbReference type="ARBA" id="ARBA00012643"/>
    </source>
</evidence>
<dbReference type="EMBL" id="FOWW01000006">
    <property type="protein sequence ID" value="SFQ31567.1"/>
    <property type="molecule type" value="Genomic_DNA"/>
</dbReference>
<dbReference type="Proteomes" id="UP000198727">
    <property type="component" value="Unassembled WGS sequence"/>
</dbReference>
<dbReference type="InterPro" id="IPR002828">
    <property type="entry name" value="SurE-like_Pase/nucleotidase"/>
</dbReference>
<evidence type="ECO:0000256" key="6">
    <source>
        <dbReference type="ARBA" id="ARBA00022741"/>
    </source>
</evidence>
<feature type="region of interest" description="Disordered" evidence="8">
    <location>
        <begin position="253"/>
        <end position="273"/>
    </location>
</feature>
<evidence type="ECO:0000256" key="2">
    <source>
        <dbReference type="ARBA" id="ARBA00011062"/>
    </source>
</evidence>
<gene>
    <name evidence="10" type="ORF">SAMN05421810_10679</name>
</gene>
<evidence type="ECO:0000256" key="5">
    <source>
        <dbReference type="ARBA" id="ARBA00022723"/>
    </source>
</evidence>
<sequence>MTTVDETGRAKGAAMALRALITNDDGIASDGLAVLAHAAVAAGFDTVVAAPHEESSGTSAGLTVLAEEGTPVISKVDRPGLPDVDCYSVAAHPAFITLAATEGAFGPPPDVVLSGVNRGANVGRAVVHSGTVGAALTAVVNERRGLAVSLQVEQGGPPRWEAAAAVLRVALPMLERVPAGVVLNVNVPNLPPERLGPLTRAGLSSRGVVQTQLEHRDHTSDVVTAVVGGEDGARPGTDVYLLERGVPTMTALRPVSEADDDPLPEEIPLSARG</sequence>
<dbReference type="InterPro" id="IPR030048">
    <property type="entry name" value="SurE"/>
</dbReference>
<keyword evidence="7" id="KW-0378">Hydrolase</keyword>
<name>A0A1I5XIT1_9PSEU</name>
<dbReference type="PANTHER" id="PTHR30457:SF12">
    <property type="entry name" value="5'_3'-NUCLEOTIDASE SURE"/>
    <property type="match status" value="1"/>
</dbReference>
<protein>
    <recommendedName>
        <fullName evidence="3">5'-nucleotidase</fullName>
        <ecNumber evidence="3">3.1.3.5</ecNumber>
    </recommendedName>
</protein>
<dbReference type="InterPro" id="IPR036523">
    <property type="entry name" value="SurE-like_sf"/>
</dbReference>
<dbReference type="GO" id="GO:0000166">
    <property type="term" value="F:nucleotide binding"/>
    <property type="evidence" value="ECO:0007669"/>
    <property type="project" value="UniProtKB-KW"/>
</dbReference>
<evidence type="ECO:0000313" key="10">
    <source>
        <dbReference type="EMBL" id="SFQ31567.1"/>
    </source>
</evidence>
<keyword evidence="4" id="KW-0963">Cytoplasm</keyword>
<reference evidence="11" key="1">
    <citation type="submission" date="2016-10" db="EMBL/GenBank/DDBJ databases">
        <authorList>
            <person name="Varghese N."/>
            <person name="Submissions S."/>
        </authorList>
    </citation>
    <scope>NUCLEOTIDE SEQUENCE [LARGE SCALE GENOMIC DNA]</scope>
    <source>
        <strain evidence="11">CGMCC 4.5579</strain>
    </source>
</reference>
<dbReference type="SUPFAM" id="SSF64167">
    <property type="entry name" value="SurE-like"/>
    <property type="match status" value="1"/>
</dbReference>
<dbReference type="GO" id="GO:0008254">
    <property type="term" value="F:3'-nucleotidase activity"/>
    <property type="evidence" value="ECO:0007669"/>
    <property type="project" value="TreeGrafter"/>
</dbReference>
<proteinExistence type="inferred from homology"/>
<dbReference type="AlphaFoldDB" id="A0A1I5XIT1"/>
<accession>A0A1I5XIT1</accession>
<dbReference type="Gene3D" id="3.40.1210.10">
    <property type="entry name" value="Survival protein SurE-like phosphatase/nucleotidase"/>
    <property type="match status" value="1"/>
</dbReference>
<dbReference type="GO" id="GO:0004309">
    <property type="term" value="F:exopolyphosphatase activity"/>
    <property type="evidence" value="ECO:0007669"/>
    <property type="project" value="TreeGrafter"/>
</dbReference>
<evidence type="ECO:0000256" key="7">
    <source>
        <dbReference type="ARBA" id="ARBA00022801"/>
    </source>
</evidence>
<dbReference type="EC" id="3.1.3.5" evidence="3"/>
<organism evidence="10 11">
    <name type="scientific">Amycolatopsis arida</name>
    <dbReference type="NCBI Taxonomy" id="587909"/>
    <lineage>
        <taxon>Bacteria</taxon>
        <taxon>Bacillati</taxon>
        <taxon>Actinomycetota</taxon>
        <taxon>Actinomycetes</taxon>
        <taxon>Pseudonocardiales</taxon>
        <taxon>Pseudonocardiaceae</taxon>
        <taxon>Amycolatopsis</taxon>
    </lineage>
</organism>
<feature type="domain" description="Survival protein SurE-like phosphatase/nucleotidase" evidence="9">
    <location>
        <begin position="20"/>
        <end position="199"/>
    </location>
</feature>
<dbReference type="PANTHER" id="PTHR30457">
    <property type="entry name" value="5'-NUCLEOTIDASE SURE"/>
    <property type="match status" value="1"/>
</dbReference>